<reference evidence="1" key="1">
    <citation type="submission" date="2016-04" db="EMBL/GenBank/DDBJ databases">
        <authorList>
            <person name="Evans L.H."/>
            <person name="Alamgir A."/>
            <person name="Owens N."/>
            <person name="Weber N.D."/>
            <person name="Virtaneva K."/>
            <person name="Barbian K."/>
            <person name="Babar A."/>
            <person name="Rosenke K."/>
        </authorList>
    </citation>
    <scope>NUCLEOTIDE SEQUENCE</scope>
    <source>
        <strain evidence="1">Nono1</strain>
    </source>
</reference>
<proteinExistence type="predicted"/>
<name>A0A1M4ECV4_9ACTN</name>
<sequence>MPKPIGGIESPILELADMTVDRLRSVDDAHLVAAVRHLLTSCGDGPLQLWQSDGRDDTATE</sequence>
<dbReference type="AlphaFoldDB" id="A0A1M4ECV4"/>
<evidence type="ECO:0000313" key="1">
    <source>
        <dbReference type="EMBL" id="SBO96413.1"/>
    </source>
</evidence>
<dbReference type="RefSeq" id="WP_225275720.1">
    <property type="nucleotide sequence ID" value="NZ_CP084058.1"/>
</dbReference>
<gene>
    <name evidence="1" type="ORF">BN4615_P5929</name>
</gene>
<protein>
    <recommendedName>
        <fullName evidence="2">FXSXX-COOH protein</fullName>
    </recommendedName>
</protein>
<organism evidence="1">
    <name type="scientific">Nonomuraea gerenzanensis</name>
    <dbReference type="NCBI Taxonomy" id="93944"/>
    <lineage>
        <taxon>Bacteria</taxon>
        <taxon>Bacillati</taxon>
        <taxon>Actinomycetota</taxon>
        <taxon>Actinomycetes</taxon>
        <taxon>Streptosporangiales</taxon>
        <taxon>Streptosporangiaceae</taxon>
        <taxon>Nonomuraea</taxon>
    </lineage>
</organism>
<accession>A0A1M4ECV4</accession>
<dbReference type="EMBL" id="LT559118">
    <property type="protein sequence ID" value="SBO96413.1"/>
    <property type="molecule type" value="Genomic_DNA"/>
</dbReference>
<evidence type="ECO:0008006" key="2">
    <source>
        <dbReference type="Google" id="ProtNLM"/>
    </source>
</evidence>